<sequence length="380" mass="38881">MVTTRPIRRSPAPSRRRRTALAGGVAALALLPASAVTASADHLPDDEVVARDLSGALSIAATRGGDLLATRSFEGAVERIGHHGARTDVLSRPGEEVAGLTATADGFVSTRSAGLGPDATALVERTDRRGRTTTVVDLAAHERATNPDGDARYGLLGLDEGCAAQVPDGVPVDEPGEVYSHPYATADLGAGRLAVADAGGNAVHVVDARGRVRASVALPPQLMAADDYRLADLGIPACAAGATFAVEPVPTDVEVGPGGDLYVSLLPGGPLDGFGGERGSVVRVDVDPVLAGTGPAVVTTVVRYLDGPTGIAVGPDGSVFVSQETGYVKAFYRPTPDAVGTDLYWGGDGGDVELVGKHVWFSTGVLRPGTGEVRSVRVYR</sequence>
<feature type="chain" id="PRO_5039167375" description="ScyD/ScyE family protein" evidence="1">
    <location>
        <begin position="39"/>
        <end position="380"/>
    </location>
</feature>
<protein>
    <recommendedName>
        <fullName evidence="4">ScyD/ScyE family protein</fullName>
    </recommendedName>
</protein>
<dbReference type="RefSeq" id="WP_158674210.1">
    <property type="nucleotide sequence ID" value="NZ_RJKN01000002.1"/>
</dbReference>
<accession>A0A3N1HRG8</accession>
<keyword evidence="1" id="KW-0732">Signal</keyword>
<evidence type="ECO:0000313" key="3">
    <source>
        <dbReference type="Proteomes" id="UP000276232"/>
    </source>
</evidence>
<dbReference type="OrthoDB" id="928769at2"/>
<evidence type="ECO:0008006" key="4">
    <source>
        <dbReference type="Google" id="ProtNLM"/>
    </source>
</evidence>
<name>A0A3N1HRG8_9ACTN</name>
<dbReference type="NCBIfam" id="NF033206">
    <property type="entry name" value="ScyE_fam"/>
    <property type="match status" value="1"/>
</dbReference>
<dbReference type="EMBL" id="RJKN01000002">
    <property type="protein sequence ID" value="ROP45000.1"/>
    <property type="molecule type" value="Genomic_DNA"/>
</dbReference>
<feature type="signal peptide" evidence="1">
    <location>
        <begin position="1"/>
        <end position="38"/>
    </location>
</feature>
<dbReference type="AlphaFoldDB" id="A0A3N1HRG8"/>
<comment type="caution">
    <text evidence="2">The sequence shown here is derived from an EMBL/GenBank/DDBJ whole genome shotgun (WGS) entry which is preliminary data.</text>
</comment>
<gene>
    <name evidence="2" type="ORF">EDC03_1130</name>
</gene>
<keyword evidence="3" id="KW-1185">Reference proteome</keyword>
<dbReference type="InterPro" id="IPR048031">
    <property type="entry name" value="ScyD/ScyE-like"/>
</dbReference>
<proteinExistence type="predicted"/>
<dbReference type="InParanoid" id="A0A3N1HRG8"/>
<dbReference type="InterPro" id="IPR011042">
    <property type="entry name" value="6-blade_b-propeller_TolB-like"/>
</dbReference>
<dbReference type="Gene3D" id="2.120.10.30">
    <property type="entry name" value="TolB, C-terminal domain"/>
    <property type="match status" value="1"/>
</dbReference>
<dbReference type="SUPFAM" id="SSF101898">
    <property type="entry name" value="NHL repeat"/>
    <property type="match status" value="1"/>
</dbReference>
<evidence type="ECO:0000313" key="2">
    <source>
        <dbReference type="EMBL" id="ROP45000.1"/>
    </source>
</evidence>
<organism evidence="2 3">
    <name type="scientific">Pseudokineococcus lusitanus</name>
    <dbReference type="NCBI Taxonomy" id="763993"/>
    <lineage>
        <taxon>Bacteria</taxon>
        <taxon>Bacillati</taxon>
        <taxon>Actinomycetota</taxon>
        <taxon>Actinomycetes</taxon>
        <taxon>Kineosporiales</taxon>
        <taxon>Kineosporiaceae</taxon>
        <taxon>Pseudokineococcus</taxon>
    </lineage>
</organism>
<evidence type="ECO:0000256" key="1">
    <source>
        <dbReference type="SAM" id="SignalP"/>
    </source>
</evidence>
<reference evidence="2 3" key="1">
    <citation type="journal article" date="2015" name="Stand. Genomic Sci.">
        <title>Genomic Encyclopedia of Bacterial and Archaeal Type Strains, Phase III: the genomes of soil and plant-associated and newly described type strains.</title>
        <authorList>
            <person name="Whitman W.B."/>
            <person name="Woyke T."/>
            <person name="Klenk H.P."/>
            <person name="Zhou Y."/>
            <person name="Lilburn T.G."/>
            <person name="Beck B.J."/>
            <person name="De Vos P."/>
            <person name="Vandamme P."/>
            <person name="Eisen J.A."/>
            <person name="Garrity G."/>
            <person name="Hugenholtz P."/>
            <person name="Kyrpides N.C."/>
        </authorList>
    </citation>
    <scope>NUCLEOTIDE SEQUENCE [LARGE SCALE GENOMIC DNA]</scope>
    <source>
        <strain evidence="2 3">CECT 7306</strain>
    </source>
</reference>
<dbReference type="Proteomes" id="UP000276232">
    <property type="component" value="Unassembled WGS sequence"/>
</dbReference>